<dbReference type="Pfam" id="PF05648">
    <property type="entry name" value="PEX11"/>
    <property type="match status" value="1"/>
</dbReference>
<keyword evidence="6" id="KW-1185">Reference proteome</keyword>
<evidence type="ECO:0008006" key="7">
    <source>
        <dbReference type="Google" id="ProtNLM"/>
    </source>
</evidence>
<dbReference type="STRING" id="913774.A0A0C3CZ57"/>
<protein>
    <recommendedName>
        <fullName evidence="7">Peroxin 11C</fullName>
    </recommendedName>
</protein>
<organism evidence="5 6">
    <name type="scientific">Oidiodendron maius (strain Zn)</name>
    <dbReference type="NCBI Taxonomy" id="913774"/>
    <lineage>
        <taxon>Eukaryota</taxon>
        <taxon>Fungi</taxon>
        <taxon>Dikarya</taxon>
        <taxon>Ascomycota</taxon>
        <taxon>Pezizomycotina</taxon>
        <taxon>Leotiomycetes</taxon>
        <taxon>Leotiomycetes incertae sedis</taxon>
        <taxon>Myxotrichaceae</taxon>
        <taxon>Oidiodendron</taxon>
    </lineage>
</organism>
<evidence type="ECO:0000256" key="1">
    <source>
        <dbReference type="ARBA" id="ARBA00022593"/>
    </source>
</evidence>
<keyword evidence="2" id="KW-0472">Membrane</keyword>
<evidence type="ECO:0000313" key="6">
    <source>
        <dbReference type="Proteomes" id="UP000054321"/>
    </source>
</evidence>
<evidence type="ECO:0000256" key="3">
    <source>
        <dbReference type="ARBA" id="ARBA00023140"/>
    </source>
</evidence>
<gene>
    <name evidence="5" type="ORF">OIDMADRAFT_159729</name>
</gene>
<comment type="subcellular location">
    <subcellularLocation>
        <location evidence="4">Peroxisome membrane</location>
    </subcellularLocation>
</comment>
<proteinExistence type="predicted"/>
<evidence type="ECO:0000313" key="5">
    <source>
        <dbReference type="EMBL" id="KIN04314.1"/>
    </source>
</evidence>
<dbReference type="AlphaFoldDB" id="A0A0C3CZ57"/>
<evidence type="ECO:0000256" key="2">
    <source>
        <dbReference type="ARBA" id="ARBA00023136"/>
    </source>
</evidence>
<dbReference type="Proteomes" id="UP000054321">
    <property type="component" value="Unassembled WGS sequence"/>
</dbReference>
<reference evidence="6" key="2">
    <citation type="submission" date="2015-01" db="EMBL/GenBank/DDBJ databases">
        <title>Evolutionary Origins and Diversification of the Mycorrhizal Mutualists.</title>
        <authorList>
            <consortium name="DOE Joint Genome Institute"/>
            <consortium name="Mycorrhizal Genomics Consortium"/>
            <person name="Kohler A."/>
            <person name="Kuo A."/>
            <person name="Nagy L.G."/>
            <person name="Floudas D."/>
            <person name="Copeland A."/>
            <person name="Barry K.W."/>
            <person name="Cichocki N."/>
            <person name="Veneault-Fourrey C."/>
            <person name="LaButti K."/>
            <person name="Lindquist E.A."/>
            <person name="Lipzen A."/>
            <person name="Lundell T."/>
            <person name="Morin E."/>
            <person name="Murat C."/>
            <person name="Riley R."/>
            <person name="Ohm R."/>
            <person name="Sun H."/>
            <person name="Tunlid A."/>
            <person name="Henrissat B."/>
            <person name="Grigoriev I.V."/>
            <person name="Hibbett D.S."/>
            <person name="Martin F."/>
        </authorList>
    </citation>
    <scope>NUCLEOTIDE SEQUENCE [LARGE SCALE GENOMIC DNA]</scope>
    <source>
        <strain evidence="6">Zn</strain>
    </source>
</reference>
<dbReference type="HOGENOM" id="CLU_052213_0_1_1"/>
<dbReference type="GO" id="GO:0016559">
    <property type="term" value="P:peroxisome fission"/>
    <property type="evidence" value="ECO:0007669"/>
    <property type="project" value="InterPro"/>
</dbReference>
<evidence type="ECO:0000256" key="4">
    <source>
        <dbReference type="ARBA" id="ARBA00046271"/>
    </source>
</evidence>
<sequence>MSKANEAAVPEGAAASHVPSVQNLRSWLPLYFHKADRTIEQLSRILSTPGGTDTLLMTVCYTTRLSAAVLSSISLHRLHQAAREFVEKAISLPPNTAVIIDTSNIPPSHLLIAAKRLKALSSLISDFRTFTRLWGLIGIYKWGKSTLLNPPEDVVLRQIAYAQVLSNTFFQYFENGAYLSSKGVLGWSPEMQGRAWRYSSRFWMTHVALSFVRLYRETVLRANRGTAEQKRTDGPKGDVITDRDQTEWLAKWRRDMVTNLAWAPLTVHWSLEHGLVSEFWIGLLGSVAGVAGMRVLLKNTS</sequence>
<dbReference type="InParanoid" id="A0A0C3CZ57"/>
<reference evidence="5 6" key="1">
    <citation type="submission" date="2014-04" db="EMBL/GenBank/DDBJ databases">
        <authorList>
            <consortium name="DOE Joint Genome Institute"/>
            <person name="Kuo A."/>
            <person name="Martino E."/>
            <person name="Perotto S."/>
            <person name="Kohler A."/>
            <person name="Nagy L.G."/>
            <person name="Floudas D."/>
            <person name="Copeland A."/>
            <person name="Barry K.W."/>
            <person name="Cichocki N."/>
            <person name="Veneault-Fourrey C."/>
            <person name="LaButti K."/>
            <person name="Lindquist E.A."/>
            <person name="Lipzen A."/>
            <person name="Lundell T."/>
            <person name="Morin E."/>
            <person name="Murat C."/>
            <person name="Sun H."/>
            <person name="Tunlid A."/>
            <person name="Henrissat B."/>
            <person name="Grigoriev I.V."/>
            <person name="Hibbett D.S."/>
            <person name="Martin F."/>
            <person name="Nordberg H.P."/>
            <person name="Cantor M.N."/>
            <person name="Hua S.X."/>
        </authorList>
    </citation>
    <scope>NUCLEOTIDE SEQUENCE [LARGE SCALE GENOMIC DNA]</scope>
    <source>
        <strain evidence="5 6">Zn</strain>
    </source>
</reference>
<dbReference type="InterPro" id="IPR008733">
    <property type="entry name" value="PEX11"/>
</dbReference>
<name>A0A0C3CZ57_OIDMZ</name>
<dbReference type="OrthoDB" id="10005898at2759"/>
<dbReference type="GO" id="GO:0005778">
    <property type="term" value="C:peroxisomal membrane"/>
    <property type="evidence" value="ECO:0007669"/>
    <property type="project" value="UniProtKB-SubCell"/>
</dbReference>
<dbReference type="EMBL" id="KN832873">
    <property type="protein sequence ID" value="KIN04314.1"/>
    <property type="molecule type" value="Genomic_DNA"/>
</dbReference>
<dbReference type="PANTHER" id="PTHR12652">
    <property type="entry name" value="PEROXISOMAL BIOGENESIS FACTOR 11"/>
    <property type="match status" value="1"/>
</dbReference>
<dbReference type="PANTHER" id="PTHR12652:SF25">
    <property type="entry name" value="MICROBODY (PEROXISOME) PROLIFERATION PROTEIN PEROXIN 11C (EUROFUNG)"/>
    <property type="match status" value="1"/>
</dbReference>
<keyword evidence="1" id="KW-0962">Peroxisome biogenesis</keyword>
<keyword evidence="3" id="KW-0576">Peroxisome</keyword>
<accession>A0A0C3CZ57</accession>